<feature type="compositionally biased region" description="Basic and acidic residues" evidence="6">
    <location>
        <begin position="376"/>
        <end position="404"/>
    </location>
</feature>
<dbReference type="AlphaFoldDB" id="A0A263D0W1"/>
<feature type="compositionally biased region" description="Basic residues" evidence="6">
    <location>
        <begin position="33"/>
        <end position="43"/>
    </location>
</feature>
<dbReference type="PANTHER" id="PTHR30213">
    <property type="entry name" value="INNER MEMBRANE PROTEIN YHJD"/>
    <property type="match status" value="1"/>
</dbReference>
<name>A0A263D0W1_9PSEU</name>
<feature type="transmembrane region" description="Helical" evidence="7">
    <location>
        <begin position="88"/>
        <end position="114"/>
    </location>
</feature>
<reference evidence="8 9" key="1">
    <citation type="submission" date="2017-07" db="EMBL/GenBank/DDBJ databases">
        <title>Amycolatopsis antarcticus sp. nov., isolated from the surface of an Antarcticus brown macroalga.</title>
        <authorList>
            <person name="Wang J."/>
            <person name="Leiva S."/>
            <person name="Huang J."/>
            <person name="Huang Y."/>
        </authorList>
    </citation>
    <scope>NUCLEOTIDE SEQUENCE [LARGE SCALE GENOMIC DNA]</scope>
    <source>
        <strain evidence="8 9">AU-G6</strain>
    </source>
</reference>
<evidence type="ECO:0000313" key="9">
    <source>
        <dbReference type="Proteomes" id="UP000242444"/>
    </source>
</evidence>
<feature type="compositionally biased region" description="Low complexity" evidence="6">
    <location>
        <begin position="415"/>
        <end position="426"/>
    </location>
</feature>
<feature type="compositionally biased region" description="Basic and acidic residues" evidence="6">
    <location>
        <begin position="19"/>
        <end position="32"/>
    </location>
</feature>
<evidence type="ECO:0000313" key="8">
    <source>
        <dbReference type="EMBL" id="OZM71166.1"/>
    </source>
</evidence>
<organism evidence="8 9">
    <name type="scientific">Amycolatopsis antarctica</name>
    <dbReference type="NCBI Taxonomy" id="1854586"/>
    <lineage>
        <taxon>Bacteria</taxon>
        <taxon>Bacillati</taxon>
        <taxon>Actinomycetota</taxon>
        <taxon>Actinomycetes</taxon>
        <taxon>Pseudonocardiales</taxon>
        <taxon>Pseudonocardiaceae</taxon>
        <taxon>Amycolatopsis</taxon>
    </lineage>
</organism>
<accession>A0A263D0W1</accession>
<dbReference type="OrthoDB" id="4127374at2"/>
<feature type="transmembrane region" description="Helical" evidence="7">
    <location>
        <begin position="235"/>
        <end position="256"/>
    </location>
</feature>
<keyword evidence="3 7" id="KW-0812">Transmembrane</keyword>
<evidence type="ECO:0000256" key="2">
    <source>
        <dbReference type="ARBA" id="ARBA00022475"/>
    </source>
</evidence>
<feature type="transmembrane region" description="Helical" evidence="7">
    <location>
        <begin position="153"/>
        <end position="172"/>
    </location>
</feature>
<feature type="transmembrane region" description="Helical" evidence="7">
    <location>
        <begin position="193"/>
        <end position="215"/>
    </location>
</feature>
<dbReference type="Pfam" id="PF03631">
    <property type="entry name" value="Virul_fac_BrkB"/>
    <property type="match status" value="1"/>
</dbReference>
<comment type="caution">
    <text evidence="8">The sequence shown here is derived from an EMBL/GenBank/DDBJ whole genome shotgun (WGS) entry which is preliminary data.</text>
</comment>
<keyword evidence="5 7" id="KW-0472">Membrane</keyword>
<dbReference type="InParanoid" id="A0A263D0W1"/>
<dbReference type="InterPro" id="IPR017039">
    <property type="entry name" value="Virul_fac_BrkB"/>
</dbReference>
<sequence>MAGVRIGLRRRGDLLWAGHRPDGAQHRRGDQRNRRRRGVHGRKSSSERTAGKPGTPVLVRWRRDHPWFDHLLVTAATYRDRNGDHYSAAITFFTLLSIVPLLMISVAVAGFVLAGNEELLLQTQQAITHAVPGVLSSTTDAVVATVIEERSSFGVLGLFFVAYSGWSWISNLRDALTTMWGRPRPQRSVLRTILADVATLIGLGAALVVSFALTALAGALGTTLLRLVGLEDTGWAGVSLTVLSIVLAIGANWLVLLWVLTKLPRHRVPFRDGMRPAMFAAVGFEVLKQAGNIYLGLLGRSPAVAAFGALLGLLIFIYLVSRFLLVVTVWTALNPRYATAREPLPDAPARTVADEDAMAGGDLGTEGREGAPPNGNDEHAGEEHPAERDTAERDAAEDRDATENRDEDGPDSRNGPPGATGVVVAGAGASAMTLRSFLGH</sequence>
<keyword evidence="2" id="KW-1003">Cell membrane</keyword>
<proteinExistence type="predicted"/>
<feature type="transmembrane region" description="Helical" evidence="7">
    <location>
        <begin position="303"/>
        <end position="333"/>
    </location>
</feature>
<keyword evidence="4 7" id="KW-1133">Transmembrane helix</keyword>
<evidence type="ECO:0000256" key="5">
    <source>
        <dbReference type="ARBA" id="ARBA00023136"/>
    </source>
</evidence>
<feature type="transmembrane region" description="Helical" evidence="7">
    <location>
        <begin position="277"/>
        <end position="297"/>
    </location>
</feature>
<gene>
    <name evidence="8" type="ORF">CFN78_22195</name>
</gene>
<evidence type="ECO:0000256" key="4">
    <source>
        <dbReference type="ARBA" id="ARBA00022989"/>
    </source>
</evidence>
<evidence type="ECO:0000256" key="7">
    <source>
        <dbReference type="SAM" id="Phobius"/>
    </source>
</evidence>
<comment type="subcellular location">
    <subcellularLocation>
        <location evidence="1">Cell membrane</location>
        <topology evidence="1">Multi-pass membrane protein</topology>
    </subcellularLocation>
</comment>
<evidence type="ECO:0000256" key="6">
    <source>
        <dbReference type="SAM" id="MobiDB-lite"/>
    </source>
</evidence>
<keyword evidence="9" id="KW-1185">Reference proteome</keyword>
<protein>
    <submittedName>
        <fullName evidence="8">Inner membrane protein YhjD</fullName>
    </submittedName>
</protein>
<feature type="region of interest" description="Disordered" evidence="6">
    <location>
        <begin position="17"/>
        <end position="55"/>
    </location>
</feature>
<dbReference type="Proteomes" id="UP000242444">
    <property type="component" value="Unassembled WGS sequence"/>
</dbReference>
<dbReference type="PANTHER" id="PTHR30213:SF1">
    <property type="entry name" value="INNER MEMBRANE PROTEIN YHJD"/>
    <property type="match status" value="1"/>
</dbReference>
<dbReference type="FunCoup" id="A0A263D0W1">
    <property type="interactions" value="3"/>
</dbReference>
<feature type="region of interest" description="Disordered" evidence="6">
    <location>
        <begin position="358"/>
        <end position="426"/>
    </location>
</feature>
<dbReference type="EMBL" id="NKYE01000015">
    <property type="protein sequence ID" value="OZM71166.1"/>
    <property type="molecule type" value="Genomic_DNA"/>
</dbReference>
<evidence type="ECO:0000256" key="3">
    <source>
        <dbReference type="ARBA" id="ARBA00022692"/>
    </source>
</evidence>
<dbReference type="GO" id="GO:0005886">
    <property type="term" value="C:plasma membrane"/>
    <property type="evidence" value="ECO:0007669"/>
    <property type="project" value="UniProtKB-SubCell"/>
</dbReference>
<evidence type="ECO:0000256" key="1">
    <source>
        <dbReference type="ARBA" id="ARBA00004651"/>
    </source>
</evidence>